<feature type="region of interest" description="Disordered" evidence="1">
    <location>
        <begin position="38"/>
        <end position="69"/>
    </location>
</feature>
<accession>A0ABX3X315</accession>
<name>A0ABX3X315_9BRAD</name>
<reference evidence="2 3" key="1">
    <citation type="submission" date="2017-03" db="EMBL/GenBank/DDBJ databases">
        <title>Whole genome sequences of fourteen strains of Bradyrhizobium canariense and one strain of Bradyrhizobium japonicum isolated from Lupinus (Papilionoideae: Genisteae) species in Algeria.</title>
        <authorList>
            <person name="Crovadore J."/>
            <person name="Chekireb D."/>
            <person name="Brachmann A."/>
            <person name="Chablais R."/>
            <person name="Cochard B."/>
            <person name="Lefort F."/>
        </authorList>
    </citation>
    <scope>NUCLEOTIDE SEQUENCE [LARGE SCALE GENOMIC DNA]</scope>
    <source>
        <strain evidence="2 3">UBMAN05</strain>
    </source>
</reference>
<organism evidence="2 3">
    <name type="scientific">Bradyrhizobium canariense</name>
    <dbReference type="NCBI Taxonomy" id="255045"/>
    <lineage>
        <taxon>Bacteria</taxon>
        <taxon>Pseudomonadati</taxon>
        <taxon>Pseudomonadota</taxon>
        <taxon>Alphaproteobacteria</taxon>
        <taxon>Hyphomicrobiales</taxon>
        <taxon>Nitrobacteraceae</taxon>
        <taxon>Bradyrhizobium</taxon>
    </lineage>
</organism>
<dbReference type="EMBL" id="NAFK01000160">
    <property type="protein sequence ID" value="OSJ28752.1"/>
    <property type="molecule type" value="Genomic_DNA"/>
</dbReference>
<evidence type="ECO:0000256" key="1">
    <source>
        <dbReference type="SAM" id="MobiDB-lite"/>
    </source>
</evidence>
<keyword evidence="3" id="KW-1185">Reference proteome</keyword>
<comment type="caution">
    <text evidence="2">The sequence shown here is derived from an EMBL/GenBank/DDBJ whole genome shotgun (WGS) entry which is preliminary data.</text>
</comment>
<feature type="region of interest" description="Disordered" evidence="1">
    <location>
        <begin position="1"/>
        <end position="22"/>
    </location>
</feature>
<evidence type="ECO:0000313" key="3">
    <source>
        <dbReference type="Proteomes" id="UP000193884"/>
    </source>
</evidence>
<dbReference type="Proteomes" id="UP000193884">
    <property type="component" value="Unassembled WGS sequence"/>
</dbReference>
<proteinExistence type="predicted"/>
<sequence>MDDWEPIDSPSKGVDSVAKPAQKADRVAEEFVKVAKKYASDSDTSSGQSLEHSTLVRAKKKGSLDSDVNSKTFVLSGNKIVGSQG</sequence>
<gene>
    <name evidence="2" type="ORF">BST63_16480</name>
</gene>
<protein>
    <submittedName>
        <fullName evidence="2">Uncharacterized protein</fullName>
    </submittedName>
</protein>
<feature type="compositionally biased region" description="Polar residues" evidence="1">
    <location>
        <begin position="41"/>
        <end position="52"/>
    </location>
</feature>
<evidence type="ECO:0000313" key="2">
    <source>
        <dbReference type="EMBL" id="OSJ28752.1"/>
    </source>
</evidence>